<dbReference type="RefSeq" id="WP_128417227.1">
    <property type="nucleotide sequence ID" value="NZ_MDEJ01000062.1"/>
</dbReference>
<dbReference type="AlphaFoldDB" id="A0A2S7ENF3"/>
<name>A0A2S7ENF3_9XANT</name>
<reference evidence="3" key="1">
    <citation type="submission" date="2016-08" db="EMBL/GenBank/DDBJ databases">
        <authorList>
            <person name="Merda D."/>
            <person name="Briand M."/>
            <person name="Taghouti G."/>
            <person name="Carrere S."/>
            <person name="Gouzy J."/>
            <person name="Portier P."/>
            <person name="Jacques M.-A."/>
            <person name="Fischer-Le Saux M."/>
        </authorList>
    </citation>
    <scope>NUCLEOTIDE SEQUENCE [LARGE SCALE GENOMIC DNA]</scope>
    <source>
        <strain evidence="3">CFBP1817</strain>
    </source>
</reference>
<protein>
    <submittedName>
        <fullName evidence="2">Uncharacterized protein</fullName>
    </submittedName>
</protein>
<comment type="caution">
    <text evidence="2">The sequence shown here is derived from an EMBL/GenBank/DDBJ whole genome shotgun (WGS) entry which is preliminary data.</text>
</comment>
<organism evidence="2 3">
    <name type="scientific">Xanthomonas populi</name>
    <dbReference type="NCBI Taxonomy" id="53414"/>
    <lineage>
        <taxon>Bacteria</taxon>
        <taxon>Pseudomonadati</taxon>
        <taxon>Pseudomonadota</taxon>
        <taxon>Gammaproteobacteria</taxon>
        <taxon>Lysobacterales</taxon>
        <taxon>Lysobacteraceae</taxon>
        <taxon>Xanthomonas</taxon>
    </lineage>
</organism>
<evidence type="ECO:0000256" key="1">
    <source>
        <dbReference type="SAM" id="Coils"/>
    </source>
</evidence>
<feature type="coiled-coil region" evidence="1">
    <location>
        <begin position="4"/>
        <end position="38"/>
    </location>
</feature>
<accession>A0A2S7ENF3</accession>
<dbReference type="Proteomes" id="UP000239939">
    <property type="component" value="Unassembled WGS sequence"/>
</dbReference>
<keyword evidence="3" id="KW-1185">Reference proteome</keyword>
<dbReference type="Gene3D" id="1.20.5.340">
    <property type="match status" value="1"/>
</dbReference>
<proteinExistence type="predicted"/>
<gene>
    <name evidence="2" type="ORF">XpopCFBP1817_11350</name>
</gene>
<sequence length="116" mass="12485">MLQVAEAREAQKRAEDQLTKAVQRGERLASELESLRAEVVTRTTQLQRATQDCVAAADHSARLQAERDELTVRLATTGGRLEAATQQAAELMARVGSPLADTKAATTGKKRSRAAA</sequence>
<keyword evidence="1" id="KW-0175">Coiled coil</keyword>
<evidence type="ECO:0000313" key="2">
    <source>
        <dbReference type="EMBL" id="PPU93050.1"/>
    </source>
</evidence>
<evidence type="ECO:0000313" key="3">
    <source>
        <dbReference type="Proteomes" id="UP000239939"/>
    </source>
</evidence>
<dbReference type="EMBL" id="MDEJ01000062">
    <property type="protein sequence ID" value="PPU93050.1"/>
    <property type="molecule type" value="Genomic_DNA"/>
</dbReference>